<gene>
    <name evidence="1" type="ORF">ETF13_28215</name>
</gene>
<dbReference type="AlphaFoldDB" id="A0A483LW40"/>
<sequence length="90" mass="10503">MGTRDTSKIELTELGKSLVYPKSQEEEGNAILSSFLKIDLLKKVYDYNQGGNLPEIEYLKNTLKTEFGIDDQLQDDFYNLYQQNLKYVRE</sequence>
<organism evidence="1">
    <name type="scientific">Klebsiella pneumoniae</name>
    <dbReference type="NCBI Taxonomy" id="573"/>
    <lineage>
        <taxon>Bacteria</taxon>
        <taxon>Pseudomonadati</taxon>
        <taxon>Pseudomonadota</taxon>
        <taxon>Gammaproteobacteria</taxon>
        <taxon>Enterobacterales</taxon>
        <taxon>Enterobacteriaceae</taxon>
        <taxon>Klebsiella/Raoultella group</taxon>
        <taxon>Klebsiella</taxon>
        <taxon>Klebsiella pneumoniae complex</taxon>
    </lineage>
</organism>
<proteinExistence type="predicted"/>
<name>A0A483LW40_KLEPN</name>
<accession>A0A483LW40</accession>
<evidence type="ECO:0000313" key="1">
    <source>
        <dbReference type="EMBL" id="TCX79307.1"/>
    </source>
</evidence>
<reference evidence="1" key="1">
    <citation type="submission" date="2019-01" db="EMBL/GenBank/DDBJ databases">
        <authorList>
            <person name="Lista F."/>
            <person name="Anselmo A."/>
        </authorList>
    </citation>
    <scope>NUCLEOTIDE SEQUENCE</scope>
    <source>
        <strain evidence="1">3S</strain>
    </source>
</reference>
<dbReference type="EMBL" id="SDCT01000106">
    <property type="protein sequence ID" value="TCX79307.1"/>
    <property type="molecule type" value="Genomic_DNA"/>
</dbReference>
<comment type="caution">
    <text evidence="1">The sequence shown here is derived from an EMBL/GenBank/DDBJ whole genome shotgun (WGS) entry which is preliminary data.</text>
</comment>
<protein>
    <submittedName>
        <fullName evidence="1">Uncharacterized protein</fullName>
    </submittedName>
</protein>